<evidence type="ECO:0000313" key="1">
    <source>
        <dbReference type="EMBL" id="HEM66701.1"/>
    </source>
</evidence>
<gene>
    <name evidence="1" type="ORF">ENO26_03895</name>
</gene>
<organism evidence="1">
    <name type="scientific">Ignisphaera aggregans</name>
    <dbReference type="NCBI Taxonomy" id="334771"/>
    <lineage>
        <taxon>Archaea</taxon>
        <taxon>Thermoproteota</taxon>
        <taxon>Thermoprotei</taxon>
        <taxon>Desulfurococcales</taxon>
        <taxon>Desulfurococcaceae</taxon>
        <taxon>Ignisphaera</taxon>
    </lineage>
</organism>
<accession>A0A7J2U1Q4</accession>
<dbReference type="AlphaFoldDB" id="A0A7J2U1Q4"/>
<comment type="caution">
    <text evidence="1">The sequence shown here is derived from an EMBL/GenBank/DDBJ whole genome shotgun (WGS) entry which is preliminary data.</text>
</comment>
<sequence length="269" mass="30200">MVLDVVKALFYACSSYPKIASPHRLSPSDDYEQCIFSALIPTITLYTTVNKIMEEFKYGNRGVKDLEIGRMIAKGTSFLLQDVGYRINIPVAISAIIIIYIDTCLSTVAKDFHDALRRVYNAMHSTPPNEVAEVVKSLRAVGGEFAKAIELAELSERRVAVEGIDLARLFSILSQYIKAFEPLTHHQRILEALLIAEKSFRNLNNINATLSATFIELAKNALPDNVDLSRARAPELLRLDLSFRKQGHDLSYLMPYIMFASLYIIKVLA</sequence>
<dbReference type="EMBL" id="DSEU01000025">
    <property type="protein sequence ID" value="HEM66701.1"/>
    <property type="molecule type" value="Genomic_DNA"/>
</dbReference>
<protein>
    <submittedName>
        <fullName evidence="1">Uncharacterized protein</fullName>
    </submittedName>
</protein>
<reference evidence="1" key="1">
    <citation type="journal article" date="2020" name="mSystems">
        <title>Genome- and Community-Level Interaction Insights into Carbon Utilization and Element Cycling Functions of Hydrothermarchaeota in Hydrothermal Sediment.</title>
        <authorList>
            <person name="Zhou Z."/>
            <person name="Liu Y."/>
            <person name="Xu W."/>
            <person name="Pan J."/>
            <person name="Luo Z.H."/>
            <person name="Li M."/>
        </authorList>
    </citation>
    <scope>NUCLEOTIDE SEQUENCE [LARGE SCALE GENOMIC DNA]</scope>
    <source>
        <strain evidence="1">SpSt-125</strain>
    </source>
</reference>
<name>A0A7J2U1Q4_9CREN</name>
<proteinExistence type="predicted"/>